<evidence type="ECO:0000256" key="8">
    <source>
        <dbReference type="ARBA" id="ARBA00022692"/>
    </source>
</evidence>
<feature type="domain" description="FtsX extracellular" evidence="15">
    <location>
        <begin position="62"/>
        <end position="154"/>
    </location>
</feature>
<keyword evidence="7 12" id="KW-0132">Cell division</keyword>
<dbReference type="InterPro" id="IPR047590">
    <property type="entry name" value="FtsX_proteobact-type"/>
</dbReference>
<dbReference type="InterPro" id="IPR040690">
    <property type="entry name" value="FtsX_ECD"/>
</dbReference>
<dbReference type="PANTHER" id="PTHR47755:SF1">
    <property type="entry name" value="CELL DIVISION PROTEIN FTSX"/>
    <property type="match status" value="1"/>
</dbReference>
<name>A0A1W1XW47_9NEIS</name>
<keyword evidence="10 12" id="KW-0472">Membrane</keyword>
<dbReference type="GO" id="GO:0032153">
    <property type="term" value="C:cell division site"/>
    <property type="evidence" value="ECO:0007669"/>
    <property type="project" value="TreeGrafter"/>
</dbReference>
<evidence type="ECO:0000256" key="7">
    <source>
        <dbReference type="ARBA" id="ARBA00022618"/>
    </source>
</evidence>
<evidence type="ECO:0000256" key="10">
    <source>
        <dbReference type="ARBA" id="ARBA00023136"/>
    </source>
</evidence>
<dbReference type="RefSeq" id="WP_084091899.1">
    <property type="nucleotide sequence ID" value="NZ_FWXD01000020.1"/>
</dbReference>
<dbReference type="Proteomes" id="UP000192761">
    <property type="component" value="Unassembled WGS sequence"/>
</dbReference>
<comment type="similarity">
    <text evidence="2 12">Belongs to the ABC-4 integral membrane protein family. FtsX subfamily.</text>
</comment>
<sequence length="301" mass="32496">MKHWLRLHGLAIARTIKALLRHPFSNGMNLLVIGIAGAFPLALYMVISSVAGVAQKLPVEPQISVFLKTDAPAEAGQSLYKQLQGHTELQQVRFVPRDQALKDMQSAVGVDDLLAGLDNNPLPDAIVLKAKLSTPALQLERLQKELAANPIVDSAQLDSAWAQRLQHLLSLGQTLLQAVVVLLAVALVLLTGNAIRMQILTRHDEIEVAKLIGATDAFIRRPFFYFALSQGLLGGLIACGIVAGGIYWLNPAVADLAHAYGQQFTLQLPGPLEAGVVCGVTLLLCSSGAWLAVRKHLRKFH</sequence>
<dbReference type="Gene3D" id="3.30.70.3040">
    <property type="match status" value="1"/>
</dbReference>
<evidence type="ECO:0000313" key="17">
    <source>
        <dbReference type="Proteomes" id="UP000192761"/>
    </source>
</evidence>
<feature type="domain" description="ABC3 transporter permease C-terminal" evidence="14">
    <location>
        <begin position="179"/>
        <end position="298"/>
    </location>
</feature>
<dbReference type="GO" id="GO:0005886">
    <property type="term" value="C:plasma membrane"/>
    <property type="evidence" value="ECO:0007669"/>
    <property type="project" value="UniProtKB-SubCell"/>
</dbReference>
<dbReference type="PANTHER" id="PTHR47755">
    <property type="entry name" value="CELL DIVISION PROTEIN FTSX"/>
    <property type="match status" value="1"/>
</dbReference>
<accession>A0A1W1XW47</accession>
<dbReference type="InterPro" id="IPR004513">
    <property type="entry name" value="FtsX"/>
</dbReference>
<evidence type="ECO:0000256" key="13">
    <source>
        <dbReference type="SAM" id="Phobius"/>
    </source>
</evidence>
<dbReference type="AlphaFoldDB" id="A0A1W1XW47"/>
<gene>
    <name evidence="16" type="ORF">SAMN02745857_03122</name>
</gene>
<keyword evidence="6 12" id="KW-0997">Cell inner membrane</keyword>
<dbReference type="NCBIfam" id="TIGR00439">
    <property type="entry name" value="FtsX_Gneg"/>
    <property type="match status" value="1"/>
</dbReference>
<evidence type="ECO:0000256" key="1">
    <source>
        <dbReference type="ARBA" id="ARBA00004429"/>
    </source>
</evidence>
<reference evidence="16 17" key="1">
    <citation type="submission" date="2017-04" db="EMBL/GenBank/DDBJ databases">
        <authorList>
            <person name="Afonso C.L."/>
            <person name="Miller P.J."/>
            <person name="Scott M.A."/>
            <person name="Spackman E."/>
            <person name="Goraichik I."/>
            <person name="Dimitrov K.M."/>
            <person name="Suarez D.L."/>
            <person name="Swayne D.E."/>
        </authorList>
    </citation>
    <scope>NUCLEOTIDE SEQUENCE [LARGE SCALE GENOMIC DNA]</scope>
    <source>
        <strain evidence="16 17">DSM 23236</strain>
    </source>
</reference>
<comment type="subunit">
    <text evidence="3">Forms a membrane-associated complex with FtsE.</text>
</comment>
<feature type="transmembrane region" description="Helical" evidence="13">
    <location>
        <begin position="30"/>
        <end position="54"/>
    </location>
</feature>
<evidence type="ECO:0000256" key="2">
    <source>
        <dbReference type="ARBA" id="ARBA00007379"/>
    </source>
</evidence>
<evidence type="ECO:0000256" key="11">
    <source>
        <dbReference type="ARBA" id="ARBA00023306"/>
    </source>
</evidence>
<keyword evidence="9 13" id="KW-1133">Transmembrane helix</keyword>
<evidence type="ECO:0000256" key="6">
    <source>
        <dbReference type="ARBA" id="ARBA00022519"/>
    </source>
</evidence>
<organism evidence="16 17">
    <name type="scientific">Andreprevotia lacus DSM 23236</name>
    <dbReference type="NCBI Taxonomy" id="1121001"/>
    <lineage>
        <taxon>Bacteria</taxon>
        <taxon>Pseudomonadati</taxon>
        <taxon>Pseudomonadota</taxon>
        <taxon>Betaproteobacteria</taxon>
        <taxon>Neisseriales</taxon>
        <taxon>Chitinibacteraceae</taxon>
        <taxon>Andreprevotia</taxon>
    </lineage>
</organism>
<protein>
    <recommendedName>
        <fullName evidence="4 12">Cell division protein FtsX</fullName>
    </recommendedName>
</protein>
<evidence type="ECO:0000256" key="3">
    <source>
        <dbReference type="ARBA" id="ARBA00011160"/>
    </source>
</evidence>
<dbReference type="Pfam" id="PF02687">
    <property type="entry name" value="FtsX"/>
    <property type="match status" value="1"/>
</dbReference>
<evidence type="ECO:0000256" key="5">
    <source>
        <dbReference type="ARBA" id="ARBA00022475"/>
    </source>
</evidence>
<keyword evidence="5 12" id="KW-1003">Cell membrane</keyword>
<proteinExistence type="inferred from homology"/>
<dbReference type="InterPro" id="IPR003838">
    <property type="entry name" value="ABC3_permease_C"/>
</dbReference>
<feature type="transmembrane region" description="Helical" evidence="13">
    <location>
        <begin position="223"/>
        <end position="249"/>
    </location>
</feature>
<dbReference type="STRING" id="1121001.SAMN02745857_03122"/>
<comment type="function">
    <text evidence="12">Part of the ABC transporter FtsEX involved in cellular division.</text>
</comment>
<evidence type="ECO:0000313" key="16">
    <source>
        <dbReference type="EMBL" id="SMC28107.1"/>
    </source>
</evidence>
<keyword evidence="11 12" id="KW-0131">Cell cycle</keyword>
<comment type="subcellular location">
    <subcellularLocation>
        <location evidence="1">Cell inner membrane</location>
        <topology evidence="1">Multi-pass membrane protein</topology>
    </subcellularLocation>
</comment>
<feature type="transmembrane region" description="Helical" evidence="13">
    <location>
        <begin position="175"/>
        <end position="195"/>
    </location>
</feature>
<keyword evidence="17" id="KW-1185">Reference proteome</keyword>
<evidence type="ECO:0000256" key="9">
    <source>
        <dbReference type="ARBA" id="ARBA00022989"/>
    </source>
</evidence>
<evidence type="ECO:0000256" key="12">
    <source>
        <dbReference type="PIRNR" id="PIRNR003097"/>
    </source>
</evidence>
<evidence type="ECO:0000256" key="4">
    <source>
        <dbReference type="ARBA" id="ARBA00021907"/>
    </source>
</evidence>
<dbReference type="PIRSF" id="PIRSF003097">
    <property type="entry name" value="FtsX"/>
    <property type="match status" value="1"/>
</dbReference>
<dbReference type="OrthoDB" id="9813411at2"/>
<feature type="transmembrane region" description="Helical" evidence="13">
    <location>
        <begin position="274"/>
        <end position="293"/>
    </location>
</feature>
<dbReference type="Pfam" id="PF18075">
    <property type="entry name" value="FtsX_ECD"/>
    <property type="match status" value="1"/>
</dbReference>
<dbReference type="EMBL" id="FWXD01000020">
    <property type="protein sequence ID" value="SMC28107.1"/>
    <property type="molecule type" value="Genomic_DNA"/>
</dbReference>
<dbReference type="GO" id="GO:0051301">
    <property type="term" value="P:cell division"/>
    <property type="evidence" value="ECO:0007669"/>
    <property type="project" value="UniProtKB-KW"/>
</dbReference>
<evidence type="ECO:0000259" key="14">
    <source>
        <dbReference type="Pfam" id="PF02687"/>
    </source>
</evidence>
<evidence type="ECO:0000259" key="15">
    <source>
        <dbReference type="Pfam" id="PF18075"/>
    </source>
</evidence>
<keyword evidence="8 13" id="KW-0812">Transmembrane</keyword>